<dbReference type="AlphaFoldDB" id="A0A540WB72"/>
<proteinExistence type="predicted"/>
<evidence type="ECO:0000313" key="2">
    <source>
        <dbReference type="EMBL" id="TQF06253.1"/>
    </source>
</evidence>
<organism evidence="2 3">
    <name type="scientific">Kitasatospora acidiphila</name>
    <dbReference type="NCBI Taxonomy" id="2567942"/>
    <lineage>
        <taxon>Bacteria</taxon>
        <taxon>Bacillati</taxon>
        <taxon>Actinomycetota</taxon>
        <taxon>Actinomycetes</taxon>
        <taxon>Kitasatosporales</taxon>
        <taxon>Streptomycetaceae</taxon>
        <taxon>Kitasatospora</taxon>
    </lineage>
</organism>
<gene>
    <name evidence="2" type="ORF">E6W39_33600</name>
</gene>
<feature type="transmembrane region" description="Helical" evidence="1">
    <location>
        <begin position="147"/>
        <end position="166"/>
    </location>
</feature>
<evidence type="ECO:0000256" key="1">
    <source>
        <dbReference type="SAM" id="Phobius"/>
    </source>
</evidence>
<keyword evidence="1" id="KW-0472">Membrane</keyword>
<reference evidence="2 3" key="1">
    <citation type="submission" date="2019-06" db="EMBL/GenBank/DDBJ databases">
        <title>Description of Kitasatospora acidophila sp. nov. isolated from pine grove soil, and reclassification of Streptomyces novaecaesareae to Kitasatospora novaeceasareae comb. nov.</title>
        <authorList>
            <person name="Kim M.J."/>
        </authorList>
    </citation>
    <scope>NUCLEOTIDE SEQUENCE [LARGE SCALE GENOMIC DNA]</scope>
    <source>
        <strain evidence="2 3">MMS16-CNU292</strain>
    </source>
</reference>
<evidence type="ECO:0000313" key="3">
    <source>
        <dbReference type="Proteomes" id="UP000319103"/>
    </source>
</evidence>
<name>A0A540WB72_9ACTN</name>
<keyword evidence="3" id="KW-1185">Reference proteome</keyword>
<sequence>MSVLFALQGILVAPRLGLTGACWVLGGTVALVVASVYVSSRSWTTVGAAGITICWGFGSGKTYSWDEIRWIDVRETGSQSGTTYAPRIFLQNGRRRSLPGLAHNALYPYPDFETDFQRVVNWWELSAGQEARTPPPKQLRDRVSPGVLGVVLGLVITVVVIAAVFAQG</sequence>
<dbReference type="Proteomes" id="UP000319103">
    <property type="component" value="Unassembled WGS sequence"/>
</dbReference>
<protein>
    <recommendedName>
        <fullName evidence="4">PH domain-containing protein</fullName>
    </recommendedName>
</protein>
<keyword evidence="1" id="KW-0812">Transmembrane</keyword>
<comment type="caution">
    <text evidence="2">The sequence shown here is derived from an EMBL/GenBank/DDBJ whole genome shotgun (WGS) entry which is preliminary data.</text>
</comment>
<keyword evidence="1" id="KW-1133">Transmembrane helix</keyword>
<feature type="transmembrane region" description="Helical" evidence="1">
    <location>
        <begin position="16"/>
        <end position="38"/>
    </location>
</feature>
<dbReference type="OrthoDB" id="4231210at2"/>
<accession>A0A540WB72</accession>
<dbReference type="RefSeq" id="WP_141636691.1">
    <property type="nucleotide sequence ID" value="NZ_VIGB01000003.1"/>
</dbReference>
<dbReference type="EMBL" id="VIGB01000003">
    <property type="protein sequence ID" value="TQF06253.1"/>
    <property type="molecule type" value="Genomic_DNA"/>
</dbReference>
<evidence type="ECO:0008006" key="4">
    <source>
        <dbReference type="Google" id="ProtNLM"/>
    </source>
</evidence>